<evidence type="ECO:0000313" key="2">
    <source>
        <dbReference type="Proteomes" id="UP001186974"/>
    </source>
</evidence>
<reference evidence="1" key="1">
    <citation type="submission" date="2024-09" db="EMBL/GenBank/DDBJ databases">
        <title>Black Yeasts Isolated from many extreme environments.</title>
        <authorList>
            <person name="Coleine C."/>
            <person name="Stajich J.E."/>
            <person name="Selbmann L."/>
        </authorList>
    </citation>
    <scope>NUCLEOTIDE SEQUENCE</scope>
    <source>
        <strain evidence="1">CCFEE 5737</strain>
    </source>
</reference>
<dbReference type="EMBL" id="JAWDJW010007415">
    <property type="protein sequence ID" value="KAK3062203.1"/>
    <property type="molecule type" value="Genomic_DNA"/>
</dbReference>
<protein>
    <submittedName>
        <fullName evidence="1">Uncharacterized protein</fullName>
    </submittedName>
</protein>
<accession>A0ACC3D5K8</accession>
<organism evidence="1 2">
    <name type="scientific">Coniosporium uncinatum</name>
    <dbReference type="NCBI Taxonomy" id="93489"/>
    <lineage>
        <taxon>Eukaryota</taxon>
        <taxon>Fungi</taxon>
        <taxon>Dikarya</taxon>
        <taxon>Ascomycota</taxon>
        <taxon>Pezizomycotina</taxon>
        <taxon>Dothideomycetes</taxon>
        <taxon>Dothideomycetes incertae sedis</taxon>
        <taxon>Coniosporium</taxon>
    </lineage>
</organism>
<proteinExistence type="predicted"/>
<sequence length="149" mass="17084">MVSKVRAYDFVRPMGGMFVWVRFDFKTHPLSDKIAGPRLARALWILWTTPKYRVLVSPGTIFAPNDEIRERDAWECFRLCFAAVDADQLAGINHRFVDGIKAFWEITDVKEIDRLLAEDEAMGADTAEMTPDEPSSRVTVSTVTRQPYR</sequence>
<keyword evidence="2" id="KW-1185">Reference proteome</keyword>
<evidence type="ECO:0000313" key="1">
    <source>
        <dbReference type="EMBL" id="KAK3062203.1"/>
    </source>
</evidence>
<gene>
    <name evidence="1" type="ORF">LTS18_004611</name>
</gene>
<comment type="caution">
    <text evidence="1">The sequence shown here is derived from an EMBL/GenBank/DDBJ whole genome shotgun (WGS) entry which is preliminary data.</text>
</comment>
<dbReference type="Proteomes" id="UP001186974">
    <property type="component" value="Unassembled WGS sequence"/>
</dbReference>
<name>A0ACC3D5K8_9PEZI</name>